<gene>
    <name evidence="1" type="ORF">A6E01_19635</name>
</gene>
<dbReference type="AlphaFoldDB" id="A0AAN0XZ61"/>
<geneLocation type="plasmid" evidence="1 2">
    <name>unnamed1</name>
</geneLocation>
<dbReference type="Proteomes" id="UP000092018">
    <property type="component" value="Plasmid unnamed1"/>
</dbReference>
<dbReference type="KEGG" id="vbr:A6E01_19635"/>
<dbReference type="RefSeq" id="WP_065211189.1">
    <property type="nucleotide sequence ID" value="NZ_MCYB01000009.1"/>
</dbReference>
<evidence type="ECO:0000313" key="1">
    <source>
        <dbReference type="EMBL" id="ANO35427.1"/>
    </source>
</evidence>
<protein>
    <submittedName>
        <fullName evidence="1">Uncharacterized protein</fullName>
    </submittedName>
</protein>
<keyword evidence="1" id="KW-0614">Plasmid</keyword>
<reference evidence="1 2" key="1">
    <citation type="submission" date="2016-06" db="EMBL/GenBank/DDBJ databases">
        <title>Adaptive Radiation by Waves of Gene Transfer Leads to Fine-Scale Resource Partitioning in Marine Microbes.</title>
        <authorList>
            <person name="Hehemann J.-H."/>
            <person name="Arevalo P."/>
            <person name="Datta M.S."/>
            <person name="Yu X."/>
            <person name="Corzett C."/>
            <person name="Henschel A."/>
            <person name="Preheim S.P."/>
            <person name="Timberlake S."/>
            <person name="Alm E.J."/>
            <person name="Polz M.F."/>
        </authorList>
    </citation>
    <scope>NUCLEOTIDE SEQUENCE [LARGE SCALE GENOMIC DNA]</scope>
    <source>
        <strain evidence="1 2">FF50</strain>
        <plasmid evidence="1 2">unnamed1</plasmid>
    </source>
</reference>
<dbReference type="EMBL" id="CP016179">
    <property type="protein sequence ID" value="ANO35427.1"/>
    <property type="molecule type" value="Genomic_DNA"/>
</dbReference>
<sequence length="72" mass="7768">MNEDFLLFVLVSGKYLTQKEDQSKVGTVLNFWGRNVGDAQFGIVVNNVGSGWAVLVMSDIANCFAAIADIVA</sequence>
<proteinExistence type="predicted"/>
<accession>A0AAN0XZ61</accession>
<evidence type="ECO:0000313" key="2">
    <source>
        <dbReference type="Proteomes" id="UP000092018"/>
    </source>
</evidence>
<name>A0AAN0XZ61_9VIBR</name>
<organism evidence="1 2">
    <name type="scientific">Vibrio breoganii</name>
    <dbReference type="NCBI Taxonomy" id="553239"/>
    <lineage>
        <taxon>Bacteria</taxon>
        <taxon>Pseudomonadati</taxon>
        <taxon>Pseudomonadota</taxon>
        <taxon>Gammaproteobacteria</taxon>
        <taxon>Vibrionales</taxon>
        <taxon>Vibrionaceae</taxon>
        <taxon>Vibrio</taxon>
    </lineage>
</organism>